<evidence type="ECO:0000259" key="8">
    <source>
        <dbReference type="Pfam" id="PF04104"/>
    </source>
</evidence>
<evidence type="ECO:0000256" key="6">
    <source>
        <dbReference type="ARBA" id="ARBA00023004"/>
    </source>
</evidence>
<dbReference type="PANTHER" id="PTHR10537">
    <property type="entry name" value="DNA PRIMASE LARGE SUBUNIT"/>
    <property type="match status" value="1"/>
</dbReference>
<name>A0A9N9XH81_DIABA</name>
<organism evidence="9 10">
    <name type="scientific">Diabrotica balteata</name>
    <name type="common">Banded cucumber beetle</name>
    <dbReference type="NCBI Taxonomy" id="107213"/>
    <lineage>
        <taxon>Eukaryota</taxon>
        <taxon>Metazoa</taxon>
        <taxon>Ecdysozoa</taxon>
        <taxon>Arthropoda</taxon>
        <taxon>Hexapoda</taxon>
        <taxon>Insecta</taxon>
        <taxon>Pterygota</taxon>
        <taxon>Neoptera</taxon>
        <taxon>Endopterygota</taxon>
        <taxon>Coleoptera</taxon>
        <taxon>Polyphaga</taxon>
        <taxon>Cucujiformia</taxon>
        <taxon>Chrysomeloidea</taxon>
        <taxon>Chrysomelidae</taxon>
        <taxon>Galerucinae</taxon>
        <taxon>Diabroticina</taxon>
        <taxon>Diabroticites</taxon>
        <taxon>Diabrotica</taxon>
    </lineage>
</organism>
<dbReference type="PANTHER" id="PTHR10537:SF4">
    <property type="entry name" value="DNA PRIMASE LARGE SUBUNIT"/>
    <property type="match status" value="1"/>
</dbReference>
<evidence type="ECO:0000313" key="9">
    <source>
        <dbReference type="EMBL" id="CAG9839298.1"/>
    </source>
</evidence>
<dbReference type="Pfam" id="PF26466">
    <property type="entry name" value="DNA_primase_lrg_N"/>
    <property type="match status" value="1"/>
</dbReference>
<reference evidence="9" key="1">
    <citation type="submission" date="2022-01" db="EMBL/GenBank/DDBJ databases">
        <authorList>
            <person name="King R."/>
        </authorList>
    </citation>
    <scope>NUCLEOTIDE SEQUENCE</scope>
</reference>
<evidence type="ECO:0000256" key="7">
    <source>
        <dbReference type="ARBA" id="ARBA00023014"/>
    </source>
</evidence>
<gene>
    <name evidence="9" type="ORF">DIABBA_LOCUS12076</name>
</gene>
<dbReference type="GO" id="GO:0006269">
    <property type="term" value="P:DNA replication, synthesis of primer"/>
    <property type="evidence" value="ECO:0007669"/>
    <property type="project" value="UniProtKB-KW"/>
</dbReference>
<dbReference type="GO" id="GO:0051539">
    <property type="term" value="F:4 iron, 4 sulfur cluster binding"/>
    <property type="evidence" value="ECO:0007669"/>
    <property type="project" value="UniProtKB-KW"/>
</dbReference>
<evidence type="ECO:0000313" key="10">
    <source>
        <dbReference type="Proteomes" id="UP001153709"/>
    </source>
</evidence>
<dbReference type="Proteomes" id="UP001153709">
    <property type="component" value="Chromosome 8"/>
</dbReference>
<evidence type="ECO:0000256" key="1">
    <source>
        <dbReference type="ARBA" id="ARBA00001966"/>
    </source>
</evidence>
<keyword evidence="7" id="KW-0411">Iron-sulfur</keyword>
<dbReference type="InterPro" id="IPR058560">
    <property type="entry name" value="DNA_primase_C"/>
</dbReference>
<protein>
    <recommendedName>
        <fullName evidence="8">DNA primase large subunit C-terminal domain-containing protein</fullName>
    </recommendedName>
</protein>
<keyword evidence="10" id="KW-1185">Reference proteome</keyword>
<sequence length="445" mass="52325">MSFYLKPPRGIVNLHTLEACVKERLTCYNFLKKQSLEVTHFQYLVEDSSLDRTGHFILRLIACSNTKFKYDFIENEVQLLEIRLCSYDTQDLKLCLKRLLKHTRETLNITTNKSLLQLLAALTRILLFMLKNAYLNHILNDCEGCNLFTIEVPFYFCLPLVAKLEVNLVNGFAEIPCYLWKKLLLSLYRIYLNHVINHMSSNENVAYALEDPRVKEIWKHIQAYNLKNGVGIQPHYGNKIDALNIFEQAKLFPLCMLNLFKVLEKKNRLAHNDRFDLSLYLKGIGMPMSESLKFWEDMYSKEHSTCSRCTHSWQKNEKRYIYGIRHLYGLEGSRKNYQCRSCTYLQTRVLGPRDEGGCPFKQFDDINLRNLLKSDFPINSQELEAIIIARNSEPVEACRMFLKTVYNLTTCRESERNFTFMSPVDYYLQLNKELIGREDRKSKKV</sequence>
<evidence type="ECO:0000256" key="5">
    <source>
        <dbReference type="ARBA" id="ARBA00022723"/>
    </source>
</evidence>
<dbReference type="GO" id="GO:0006270">
    <property type="term" value="P:DNA replication initiation"/>
    <property type="evidence" value="ECO:0007669"/>
    <property type="project" value="TreeGrafter"/>
</dbReference>
<dbReference type="InterPro" id="IPR007238">
    <property type="entry name" value="DNA_primase_lsu_euk/arc"/>
</dbReference>
<keyword evidence="4" id="KW-0235">DNA replication</keyword>
<accession>A0A9N9XH81</accession>
<dbReference type="GO" id="GO:0046872">
    <property type="term" value="F:metal ion binding"/>
    <property type="evidence" value="ECO:0007669"/>
    <property type="project" value="UniProtKB-KW"/>
</dbReference>
<keyword evidence="5" id="KW-0479">Metal-binding</keyword>
<evidence type="ECO:0000256" key="2">
    <source>
        <dbReference type="ARBA" id="ARBA00022485"/>
    </source>
</evidence>
<keyword evidence="6" id="KW-0408">Iron</keyword>
<dbReference type="GO" id="GO:0005658">
    <property type="term" value="C:alpha DNA polymerase:primase complex"/>
    <property type="evidence" value="ECO:0007669"/>
    <property type="project" value="TreeGrafter"/>
</dbReference>
<dbReference type="Pfam" id="PF04104">
    <property type="entry name" value="DNA_primase_lrg"/>
    <property type="match status" value="1"/>
</dbReference>
<evidence type="ECO:0000256" key="3">
    <source>
        <dbReference type="ARBA" id="ARBA00022515"/>
    </source>
</evidence>
<dbReference type="Gene3D" id="1.20.930.80">
    <property type="match status" value="1"/>
</dbReference>
<proteinExistence type="predicted"/>
<dbReference type="OrthoDB" id="421393at2759"/>
<keyword evidence="2" id="KW-0004">4Fe-4S</keyword>
<comment type="cofactor">
    <cofactor evidence="1">
        <name>[4Fe-4S] cluster</name>
        <dbReference type="ChEBI" id="CHEBI:49883"/>
    </cofactor>
</comment>
<dbReference type="EMBL" id="OU898283">
    <property type="protein sequence ID" value="CAG9839298.1"/>
    <property type="molecule type" value="Genomic_DNA"/>
</dbReference>
<feature type="domain" description="DNA primase large subunit C-terminal" evidence="8">
    <location>
        <begin position="249"/>
        <end position="427"/>
    </location>
</feature>
<keyword evidence="3" id="KW-0639">Primosome</keyword>
<dbReference type="AlphaFoldDB" id="A0A9N9XH81"/>
<evidence type="ECO:0000256" key="4">
    <source>
        <dbReference type="ARBA" id="ARBA00022705"/>
    </source>
</evidence>